<name>A0A381XGL6_9ZZZZ</name>
<dbReference type="EMBL" id="UINC01015048">
    <property type="protein sequence ID" value="SVA63682.1"/>
    <property type="molecule type" value="Genomic_DNA"/>
</dbReference>
<dbReference type="InterPro" id="IPR025857">
    <property type="entry name" value="MacB_PCD"/>
</dbReference>
<feature type="domain" description="MacB-like periplasmic core" evidence="1">
    <location>
        <begin position="2"/>
        <end position="191"/>
    </location>
</feature>
<dbReference type="AlphaFoldDB" id="A0A381XGL6"/>
<reference evidence="2" key="1">
    <citation type="submission" date="2018-05" db="EMBL/GenBank/DDBJ databases">
        <authorList>
            <person name="Lanie J.A."/>
            <person name="Ng W.-L."/>
            <person name="Kazmierczak K.M."/>
            <person name="Andrzejewski T.M."/>
            <person name="Davidsen T.M."/>
            <person name="Wayne K.J."/>
            <person name="Tettelin H."/>
            <person name="Glass J.I."/>
            <person name="Rusch D."/>
            <person name="Podicherti R."/>
            <person name="Tsui H.-C.T."/>
            <person name="Winkler M.E."/>
        </authorList>
    </citation>
    <scope>NUCLEOTIDE SEQUENCE</scope>
</reference>
<evidence type="ECO:0000259" key="1">
    <source>
        <dbReference type="Pfam" id="PF12704"/>
    </source>
</evidence>
<organism evidence="2">
    <name type="scientific">marine metagenome</name>
    <dbReference type="NCBI Taxonomy" id="408172"/>
    <lineage>
        <taxon>unclassified sequences</taxon>
        <taxon>metagenomes</taxon>
        <taxon>ecological metagenomes</taxon>
    </lineage>
</organism>
<sequence>MGIALGVAVYVGVSLANDSARRAFEWSSQLVLGRTTHQLVNVRGMLPESVYYDLLTRGVIPNAAPIIDEELRLASQPERRFTLLGVDPLKETHFRSTIRSIPGESASPTALMVKPASVIVPESLANELKLENGSALNVIAKGRTARVRVVGTLKDVGLDPNGSSGLILADISTSQELLNLEGFISRIDLILTPAEVENLQLLKPTGTTLLTATSGNAAF</sequence>
<protein>
    <recommendedName>
        <fullName evidence="1">MacB-like periplasmic core domain-containing protein</fullName>
    </recommendedName>
</protein>
<evidence type="ECO:0000313" key="2">
    <source>
        <dbReference type="EMBL" id="SVA63682.1"/>
    </source>
</evidence>
<feature type="non-terminal residue" evidence="2">
    <location>
        <position position="219"/>
    </location>
</feature>
<gene>
    <name evidence="2" type="ORF">METZ01_LOCUS116536</name>
</gene>
<dbReference type="Pfam" id="PF12704">
    <property type="entry name" value="MacB_PCD"/>
    <property type="match status" value="1"/>
</dbReference>
<proteinExistence type="predicted"/>
<accession>A0A381XGL6</accession>